<evidence type="ECO:0000313" key="2">
    <source>
        <dbReference type="Proteomes" id="UP000094828"/>
    </source>
</evidence>
<dbReference type="EMBL" id="LYDR01000128">
    <property type="protein sequence ID" value="ODA29459.1"/>
    <property type="molecule type" value="Genomic_DNA"/>
</dbReference>
<organism evidence="1 2">
    <name type="scientific">Planctopirus hydrillae</name>
    <dbReference type="NCBI Taxonomy" id="1841610"/>
    <lineage>
        <taxon>Bacteria</taxon>
        <taxon>Pseudomonadati</taxon>
        <taxon>Planctomycetota</taxon>
        <taxon>Planctomycetia</taxon>
        <taxon>Planctomycetales</taxon>
        <taxon>Planctomycetaceae</taxon>
        <taxon>Planctopirus</taxon>
    </lineage>
</organism>
<dbReference type="AlphaFoldDB" id="A0A1C3E8I3"/>
<dbReference type="Proteomes" id="UP000094828">
    <property type="component" value="Unassembled WGS sequence"/>
</dbReference>
<reference evidence="1 2" key="1">
    <citation type="submission" date="2016-05" db="EMBL/GenBank/DDBJ databases">
        <title>Genomic and physiological characterization of Planctopirus sp. isolated from fresh water lake.</title>
        <authorList>
            <person name="Subhash Y."/>
            <person name="Ramana C."/>
        </authorList>
    </citation>
    <scope>NUCLEOTIDE SEQUENCE [LARGE SCALE GENOMIC DNA]</scope>
    <source>
        <strain evidence="1 2">JC280</strain>
    </source>
</reference>
<proteinExistence type="predicted"/>
<name>A0A1C3E8I3_9PLAN</name>
<keyword evidence="2" id="KW-1185">Reference proteome</keyword>
<accession>A0A1C3E8I3</accession>
<protein>
    <submittedName>
        <fullName evidence="1">Uncharacterized protein</fullName>
    </submittedName>
</protein>
<sequence length="209" mass="23720">MATDIAPLHRSDISRKIVNDYGRLVKQVEVNLCRIQDVGPSGHHQPYRVTGKSVVTKGDWEFPEGRDFRLSERLTAEEDDWIYVAGEVRAKGCVELLLNRISKLHLPPPRPISPPYRLHRPAFDALVKIGEPACGATIDRLRVEDNPENRLLMTELLTICPGNAEARLELEKARDRQPRDSDEWRNLDQAVEMASSQIGIEEALKALRK</sequence>
<gene>
    <name evidence="1" type="ORF">A6X21_08380</name>
</gene>
<evidence type="ECO:0000313" key="1">
    <source>
        <dbReference type="EMBL" id="ODA29459.1"/>
    </source>
</evidence>
<comment type="caution">
    <text evidence="1">The sequence shown here is derived from an EMBL/GenBank/DDBJ whole genome shotgun (WGS) entry which is preliminary data.</text>
</comment>